<dbReference type="Gene3D" id="3.90.190.20">
    <property type="entry name" value="Mur ligase, C-terminal domain"/>
    <property type="match status" value="1"/>
</dbReference>
<dbReference type="Proteomes" id="UP000019113">
    <property type="component" value="Unassembled WGS sequence"/>
</dbReference>
<dbReference type="InterPro" id="IPR004101">
    <property type="entry name" value="Mur_ligase_C"/>
</dbReference>
<evidence type="ECO:0000256" key="4">
    <source>
        <dbReference type="ARBA" id="ARBA00022598"/>
    </source>
</evidence>
<dbReference type="NCBIfam" id="TIGR01087">
    <property type="entry name" value="murD"/>
    <property type="match status" value="1"/>
</dbReference>
<keyword evidence="3 7" id="KW-0963">Cytoplasm</keyword>
<dbReference type="Pfam" id="PF02875">
    <property type="entry name" value="Mur_ligase_C"/>
    <property type="match status" value="1"/>
</dbReference>
<dbReference type="InterPro" id="IPR005762">
    <property type="entry name" value="MurD"/>
</dbReference>
<dbReference type="UniPathway" id="UPA00219"/>
<organism evidence="11 12">
    <name type="scientific">Halomonas huangheensis</name>
    <dbReference type="NCBI Taxonomy" id="1178482"/>
    <lineage>
        <taxon>Bacteria</taxon>
        <taxon>Pseudomonadati</taxon>
        <taxon>Pseudomonadota</taxon>
        <taxon>Gammaproteobacteria</taxon>
        <taxon>Oceanospirillales</taxon>
        <taxon>Halomonadaceae</taxon>
        <taxon>Halomonas</taxon>
    </lineage>
</organism>
<dbReference type="GO" id="GO:0008360">
    <property type="term" value="P:regulation of cell shape"/>
    <property type="evidence" value="ECO:0007669"/>
    <property type="project" value="UniProtKB-KW"/>
</dbReference>
<keyword evidence="7 8" id="KW-0131">Cell cycle</keyword>
<comment type="subcellular location">
    <subcellularLocation>
        <location evidence="1 7 8">Cytoplasm</location>
    </subcellularLocation>
</comment>
<dbReference type="GO" id="GO:0051301">
    <property type="term" value="P:cell division"/>
    <property type="evidence" value="ECO:0007669"/>
    <property type="project" value="UniProtKB-KW"/>
</dbReference>
<evidence type="ECO:0000313" key="11">
    <source>
        <dbReference type="EMBL" id="ERL50707.1"/>
    </source>
</evidence>
<name>W1N559_9GAMM</name>
<dbReference type="PANTHER" id="PTHR43692:SF1">
    <property type="entry name" value="UDP-N-ACETYLMURAMOYLALANINE--D-GLUTAMATE LIGASE"/>
    <property type="match status" value="1"/>
</dbReference>
<dbReference type="HAMAP" id="MF_00639">
    <property type="entry name" value="MurD"/>
    <property type="match status" value="1"/>
</dbReference>
<feature type="binding site" evidence="7">
    <location>
        <begin position="135"/>
        <end position="141"/>
    </location>
    <ligand>
        <name>ATP</name>
        <dbReference type="ChEBI" id="CHEBI:30616"/>
    </ligand>
</feature>
<dbReference type="STRING" id="1178482.AR456_07480"/>
<keyword evidence="4 7" id="KW-0436">Ligase</keyword>
<dbReference type="GO" id="GO:0009252">
    <property type="term" value="P:peptidoglycan biosynthetic process"/>
    <property type="evidence" value="ECO:0007669"/>
    <property type="project" value="UniProtKB-UniRule"/>
</dbReference>
<dbReference type="SUPFAM" id="SSF51984">
    <property type="entry name" value="MurCD N-terminal domain"/>
    <property type="match status" value="1"/>
</dbReference>
<dbReference type="RefSeq" id="WP_021820762.1">
    <property type="nucleotide sequence ID" value="NZ_AVBC01000039.1"/>
</dbReference>
<dbReference type="InterPro" id="IPR036615">
    <property type="entry name" value="Mur_ligase_C_dom_sf"/>
</dbReference>
<keyword evidence="6 7" id="KW-0067">ATP-binding</keyword>
<dbReference type="Gene3D" id="3.40.1190.10">
    <property type="entry name" value="Mur-like, catalytic domain"/>
    <property type="match status" value="1"/>
</dbReference>
<dbReference type="Gene3D" id="3.40.50.720">
    <property type="entry name" value="NAD(P)-binding Rossmann-like Domain"/>
    <property type="match status" value="1"/>
</dbReference>
<keyword evidence="7 8" id="KW-0961">Cell wall biogenesis/degradation</keyword>
<dbReference type="GO" id="GO:0071555">
    <property type="term" value="P:cell wall organization"/>
    <property type="evidence" value="ECO:0007669"/>
    <property type="project" value="UniProtKB-KW"/>
</dbReference>
<evidence type="ECO:0000259" key="9">
    <source>
        <dbReference type="Pfam" id="PF02875"/>
    </source>
</evidence>
<gene>
    <name evidence="7" type="primary">murD</name>
    <name evidence="11" type="ORF">BJB45_06125</name>
</gene>
<dbReference type="Pfam" id="PF08245">
    <property type="entry name" value="Mur_ligase_M"/>
    <property type="match status" value="1"/>
</dbReference>
<dbReference type="SUPFAM" id="SSF53623">
    <property type="entry name" value="MurD-like peptide ligases, catalytic domain"/>
    <property type="match status" value="1"/>
</dbReference>
<dbReference type="PANTHER" id="PTHR43692">
    <property type="entry name" value="UDP-N-ACETYLMURAMOYLALANINE--D-GLUTAMATE LIGASE"/>
    <property type="match status" value="1"/>
</dbReference>
<comment type="function">
    <text evidence="7 8">Cell wall formation. Catalyzes the addition of glutamate to the nucleotide precursor UDP-N-acetylmuramoyl-L-alanine (UMA).</text>
</comment>
<comment type="similarity">
    <text evidence="7">Belongs to the MurCDEF family.</text>
</comment>
<dbReference type="EMBL" id="AVBC01000039">
    <property type="protein sequence ID" value="ERL50707.1"/>
    <property type="molecule type" value="Genomic_DNA"/>
</dbReference>
<feature type="domain" description="Mur ligase central" evidence="10">
    <location>
        <begin position="133"/>
        <end position="308"/>
    </location>
</feature>
<dbReference type="InterPro" id="IPR036565">
    <property type="entry name" value="Mur-like_cat_sf"/>
</dbReference>
<protein>
    <recommendedName>
        <fullName evidence="7 8">UDP-N-acetylmuramoylalanine--D-glutamate ligase</fullName>
        <ecNumber evidence="7 8">6.3.2.9</ecNumber>
    </recommendedName>
    <alternativeName>
        <fullName evidence="7">D-glutamic acid-adding enzyme</fullName>
    </alternativeName>
    <alternativeName>
        <fullName evidence="7">UDP-N-acetylmuramoyl-L-alanyl-D-glutamate synthetase</fullName>
    </alternativeName>
</protein>
<evidence type="ECO:0000256" key="5">
    <source>
        <dbReference type="ARBA" id="ARBA00022741"/>
    </source>
</evidence>
<keyword evidence="7 8" id="KW-0573">Peptidoglycan synthesis</keyword>
<keyword evidence="12" id="KW-1185">Reference proteome</keyword>
<dbReference type="AlphaFoldDB" id="W1N559"/>
<dbReference type="eggNOG" id="COG0771">
    <property type="taxonomic scope" value="Bacteria"/>
</dbReference>
<evidence type="ECO:0000259" key="10">
    <source>
        <dbReference type="Pfam" id="PF08245"/>
    </source>
</evidence>
<sequence>MTASHDAREYMLPKQYQVPPGTTVAVGLGVSGMAICRHLQRLGRRFVVVDTREAPAGLEVFREQFPTLPLRLGPLDGLDLSAAEEVVLSPGVDPHQMPFSALFNERHSQTGEPRLIGEIALFRRACHGRIAAITGANAKSTVTTLVGEMAHEAGVRVAIGGNLGTAALDLLAGDSQAELFVLELSSFQIETTPWLAADSAAFLNLSEDHLDRHGDMSGYRRAKQGIFRGARQVVFNADDTMTWPETQPPVQARFTLEAPQAESDDWGVVEHQGEAWFARGNRVLFPVSAMRLKGRHHQANALAAMAMADQLRLPVTAMRTVLERFGGLPHRSELVAELDGVAWINDSKGTNVGATLAAIEGLGPTLGGRLVLLAGGVGKGADFRPLAEPLARYAREAILFGADADKLEAAWTGKVDITRVADLDAAMARAREITRNGDAVLLSPACASLDQFANYLARGEAFRAWVERHAGRPISDKESS</sequence>
<evidence type="ECO:0000256" key="3">
    <source>
        <dbReference type="ARBA" id="ARBA00022490"/>
    </source>
</evidence>
<dbReference type="SUPFAM" id="SSF53244">
    <property type="entry name" value="MurD-like peptide ligases, peptide-binding domain"/>
    <property type="match status" value="1"/>
</dbReference>
<evidence type="ECO:0000256" key="7">
    <source>
        <dbReference type="HAMAP-Rule" id="MF_00639"/>
    </source>
</evidence>
<comment type="catalytic activity">
    <reaction evidence="7 8">
        <text>UDP-N-acetyl-alpha-D-muramoyl-L-alanine + D-glutamate + ATP = UDP-N-acetyl-alpha-D-muramoyl-L-alanyl-D-glutamate + ADP + phosphate + H(+)</text>
        <dbReference type="Rhea" id="RHEA:16429"/>
        <dbReference type="ChEBI" id="CHEBI:15378"/>
        <dbReference type="ChEBI" id="CHEBI:29986"/>
        <dbReference type="ChEBI" id="CHEBI:30616"/>
        <dbReference type="ChEBI" id="CHEBI:43474"/>
        <dbReference type="ChEBI" id="CHEBI:83898"/>
        <dbReference type="ChEBI" id="CHEBI:83900"/>
        <dbReference type="ChEBI" id="CHEBI:456216"/>
        <dbReference type="EC" id="6.3.2.9"/>
    </reaction>
</comment>
<keyword evidence="7 8" id="KW-0132">Cell division</keyword>
<comment type="pathway">
    <text evidence="2 7 8">Cell wall biogenesis; peptidoglycan biosynthesis.</text>
</comment>
<dbReference type="EC" id="6.3.2.9" evidence="7 8"/>
<feature type="domain" description="Mur ligase C-terminal" evidence="9">
    <location>
        <begin position="330"/>
        <end position="446"/>
    </location>
</feature>
<evidence type="ECO:0000313" key="12">
    <source>
        <dbReference type="Proteomes" id="UP000019113"/>
    </source>
</evidence>
<dbReference type="PATRIC" id="fig|1178482.3.peg.3806"/>
<evidence type="ECO:0000256" key="6">
    <source>
        <dbReference type="ARBA" id="ARBA00022840"/>
    </source>
</evidence>
<dbReference type="Pfam" id="PF21799">
    <property type="entry name" value="MurD-like_N"/>
    <property type="match status" value="1"/>
</dbReference>
<accession>W1N559</accession>
<dbReference type="GO" id="GO:0008764">
    <property type="term" value="F:UDP-N-acetylmuramoylalanine-D-glutamate ligase activity"/>
    <property type="evidence" value="ECO:0007669"/>
    <property type="project" value="UniProtKB-UniRule"/>
</dbReference>
<comment type="caution">
    <text evidence="11">The sequence shown here is derived from an EMBL/GenBank/DDBJ whole genome shotgun (WGS) entry which is preliminary data.</text>
</comment>
<evidence type="ECO:0000256" key="8">
    <source>
        <dbReference type="RuleBase" id="RU003664"/>
    </source>
</evidence>
<evidence type="ECO:0000256" key="1">
    <source>
        <dbReference type="ARBA" id="ARBA00004496"/>
    </source>
</evidence>
<keyword evidence="5 7" id="KW-0547">Nucleotide-binding</keyword>
<keyword evidence="7 8" id="KW-0133">Cell shape</keyword>
<evidence type="ECO:0000256" key="2">
    <source>
        <dbReference type="ARBA" id="ARBA00004752"/>
    </source>
</evidence>
<dbReference type="InterPro" id="IPR013221">
    <property type="entry name" value="Mur_ligase_cen"/>
</dbReference>
<reference evidence="11 12" key="1">
    <citation type="submission" date="2013-08" db="EMBL/GenBank/DDBJ databases">
        <title>draft genome of Halomonas huanghegensis, strain BJGMM-B45T.</title>
        <authorList>
            <person name="Miao C."/>
            <person name="Wan Y."/>
            <person name="Jin W."/>
        </authorList>
    </citation>
    <scope>NUCLEOTIDE SEQUENCE [LARGE SCALE GENOMIC DNA]</scope>
    <source>
        <strain evidence="11 12">BJGMM-B45</strain>
    </source>
</reference>
<dbReference type="GO" id="GO:0005737">
    <property type="term" value="C:cytoplasm"/>
    <property type="evidence" value="ECO:0007669"/>
    <property type="project" value="UniProtKB-SubCell"/>
</dbReference>
<proteinExistence type="inferred from homology"/>
<dbReference type="GO" id="GO:0005524">
    <property type="term" value="F:ATP binding"/>
    <property type="evidence" value="ECO:0007669"/>
    <property type="project" value="UniProtKB-UniRule"/>
</dbReference>